<dbReference type="Gene3D" id="2.120.10.30">
    <property type="entry name" value="TolB, C-terminal domain"/>
    <property type="match status" value="1"/>
</dbReference>
<comment type="similarity">
    <text evidence="1">Belongs to the strictosidine synthase family.</text>
</comment>
<evidence type="ECO:0000313" key="8">
    <source>
        <dbReference type="Proteomes" id="UP000606786"/>
    </source>
</evidence>
<organism evidence="7 8">
    <name type="scientific">Ceratitis capitata</name>
    <name type="common">Mediterranean fruit fly</name>
    <name type="synonym">Tephritis capitata</name>
    <dbReference type="NCBI Taxonomy" id="7213"/>
    <lineage>
        <taxon>Eukaryota</taxon>
        <taxon>Metazoa</taxon>
        <taxon>Ecdysozoa</taxon>
        <taxon>Arthropoda</taxon>
        <taxon>Hexapoda</taxon>
        <taxon>Insecta</taxon>
        <taxon>Pterygota</taxon>
        <taxon>Neoptera</taxon>
        <taxon>Endopterygota</taxon>
        <taxon>Diptera</taxon>
        <taxon>Brachycera</taxon>
        <taxon>Muscomorpha</taxon>
        <taxon>Tephritoidea</taxon>
        <taxon>Tephritidae</taxon>
        <taxon>Ceratitis</taxon>
        <taxon>Ceratitis</taxon>
    </lineage>
</organism>
<dbReference type="Proteomes" id="UP000606786">
    <property type="component" value="Unassembled WGS sequence"/>
</dbReference>
<dbReference type="InterPro" id="IPR011042">
    <property type="entry name" value="6-blade_b-propeller_TolB-like"/>
</dbReference>
<gene>
    <name evidence="7" type="ORF">CCAP1982_LOCUS2663</name>
</gene>
<dbReference type="SUPFAM" id="SSF63829">
    <property type="entry name" value="Calcium-dependent phosphotriesterase"/>
    <property type="match status" value="1"/>
</dbReference>
<protein>
    <submittedName>
        <fullName evidence="7">(Mediterranean fruit fly) hypothetical protein</fullName>
    </submittedName>
</protein>
<feature type="region of interest" description="Disordered" evidence="4">
    <location>
        <begin position="429"/>
        <end position="592"/>
    </location>
</feature>
<keyword evidence="8" id="KW-1185">Reference proteome</keyword>
<keyword evidence="5" id="KW-0812">Transmembrane</keyword>
<reference evidence="7" key="1">
    <citation type="submission" date="2020-11" db="EMBL/GenBank/DDBJ databases">
        <authorList>
            <person name="Whitehead M."/>
        </authorList>
    </citation>
    <scope>NUCLEOTIDE SEQUENCE</scope>
    <source>
        <strain evidence="7">EGII</strain>
    </source>
</reference>
<dbReference type="Pfam" id="PF03088">
    <property type="entry name" value="Str_synth"/>
    <property type="match status" value="1"/>
</dbReference>
<keyword evidence="2" id="KW-0597">Phosphoprotein</keyword>
<evidence type="ECO:0000256" key="1">
    <source>
        <dbReference type="ARBA" id="ARBA00009191"/>
    </source>
</evidence>
<sequence length="592" mass="64766">MGLLYGIGIRIMNFMVFFLIVILLPGLPPRTTFPYKAFHITPAKELKGALEPNQHLDGAERLLEGRVYGPECLIARKNEIYTGIHGGEVIKLTADHVTHITKFGQPCEEIFEESRCGRPLGLAFDTQGNNLIVSDAYYGIWQVDLNSNEKKLLVSPNQELPGKDVQRKAKIFNTVTVDQKGDIYWTDSSSDFLLLDLVFSSFANPSGRLFKYDRATNVSKVLLDELFFANGLALSPDEDFIIVAETGAMRLVKYHLKGAKAGQSEVFVEGLPGLPDNLTPDADGIWVPLIMAADSEHPNGFNIFANFPSIRLFLARLLGLFELPFRLINNAFPNKLAQRFIHFIGHGESILLMAPKRSTIVRVDWNGNIVGSLHGTDRSAGAVSHVLEFNDHLYLGSPFNRFLARVKSPRAGRQPEIKVKNVRYEGAGLEASVKSSPSTTTAKPKPAATKPLTTTTAKPTTTRTTTTTTTTTSTTPRPTTTTPKPTTTTTTTTTTTKKPTTTTTAKPVTTTPSPSKSATKSDAVKQKPTPPAAKPTTATPKVSTTTPRPSADSKRVPPKEPAPIKEEIPNDTKPPKFDKLKVITKTGEHLEL</sequence>
<name>A0A811U4Q5_CERCA</name>
<dbReference type="GO" id="GO:0016787">
    <property type="term" value="F:hydrolase activity"/>
    <property type="evidence" value="ECO:0007669"/>
    <property type="project" value="TreeGrafter"/>
</dbReference>
<accession>A0A811U4Q5</accession>
<dbReference type="FunFam" id="2.120.10.30:FF:000065">
    <property type="entry name" value="Hemomucin"/>
    <property type="match status" value="1"/>
</dbReference>
<feature type="compositionally biased region" description="Basic and acidic residues" evidence="4">
    <location>
        <begin position="551"/>
        <end position="592"/>
    </location>
</feature>
<evidence type="ECO:0000313" key="7">
    <source>
        <dbReference type="EMBL" id="CAD6993869.1"/>
    </source>
</evidence>
<evidence type="ECO:0000256" key="3">
    <source>
        <dbReference type="ARBA" id="ARBA00023180"/>
    </source>
</evidence>
<feature type="domain" description="Strictosidine synthase conserved region" evidence="6">
    <location>
        <begin position="173"/>
        <end position="258"/>
    </location>
</feature>
<feature type="compositionally biased region" description="Low complexity" evidence="4">
    <location>
        <begin position="534"/>
        <end position="547"/>
    </location>
</feature>
<dbReference type="PANTHER" id="PTHR10426:SF88">
    <property type="entry name" value="ADIPOCYTE PLASMA MEMBRANE-ASSOCIATED PROTEIN HEMOMUCIN-RELATED"/>
    <property type="match status" value="1"/>
</dbReference>
<dbReference type="PANTHER" id="PTHR10426">
    <property type="entry name" value="STRICTOSIDINE SYNTHASE-RELATED"/>
    <property type="match status" value="1"/>
</dbReference>
<dbReference type="GO" id="GO:0012505">
    <property type="term" value="C:endomembrane system"/>
    <property type="evidence" value="ECO:0007669"/>
    <property type="project" value="TreeGrafter"/>
</dbReference>
<evidence type="ECO:0000259" key="6">
    <source>
        <dbReference type="Pfam" id="PF03088"/>
    </source>
</evidence>
<dbReference type="OrthoDB" id="5307922at2759"/>
<comment type="caution">
    <text evidence="7">The sequence shown here is derived from an EMBL/GenBank/DDBJ whole genome shotgun (WGS) entry which is preliminary data.</text>
</comment>
<dbReference type="InterPro" id="IPR018119">
    <property type="entry name" value="Strictosidine_synth_cons-reg"/>
</dbReference>
<keyword evidence="5" id="KW-1133">Transmembrane helix</keyword>
<dbReference type="Pfam" id="PF20067">
    <property type="entry name" value="SSL_N"/>
    <property type="match status" value="1"/>
</dbReference>
<feature type="compositionally biased region" description="Low complexity" evidence="4">
    <location>
        <begin position="431"/>
        <end position="521"/>
    </location>
</feature>
<feature type="transmembrane region" description="Helical" evidence="5">
    <location>
        <begin position="7"/>
        <end position="27"/>
    </location>
</feature>
<proteinExistence type="inferred from homology"/>
<keyword evidence="3" id="KW-0325">Glycoprotein</keyword>
<dbReference type="PRINTS" id="PR01217">
    <property type="entry name" value="PRICHEXTENSN"/>
</dbReference>
<keyword evidence="5" id="KW-0472">Membrane</keyword>
<dbReference type="AlphaFoldDB" id="A0A811U4Q5"/>
<evidence type="ECO:0000256" key="5">
    <source>
        <dbReference type="SAM" id="Phobius"/>
    </source>
</evidence>
<dbReference type="EMBL" id="CAJHJT010000001">
    <property type="protein sequence ID" value="CAD6993869.1"/>
    <property type="molecule type" value="Genomic_DNA"/>
</dbReference>
<evidence type="ECO:0000256" key="2">
    <source>
        <dbReference type="ARBA" id="ARBA00022553"/>
    </source>
</evidence>
<evidence type="ECO:0000256" key="4">
    <source>
        <dbReference type="SAM" id="MobiDB-lite"/>
    </source>
</evidence>